<keyword evidence="3" id="KW-1185">Reference proteome</keyword>
<feature type="compositionally biased region" description="Basic and acidic residues" evidence="1">
    <location>
        <begin position="130"/>
        <end position="139"/>
    </location>
</feature>
<organism evidence="2 3">
    <name type="scientific">Puccinia triticina</name>
    <dbReference type="NCBI Taxonomy" id="208348"/>
    <lineage>
        <taxon>Eukaryota</taxon>
        <taxon>Fungi</taxon>
        <taxon>Dikarya</taxon>
        <taxon>Basidiomycota</taxon>
        <taxon>Pucciniomycotina</taxon>
        <taxon>Pucciniomycetes</taxon>
        <taxon>Pucciniales</taxon>
        <taxon>Pucciniaceae</taxon>
        <taxon>Puccinia</taxon>
    </lineage>
</organism>
<feature type="region of interest" description="Disordered" evidence="1">
    <location>
        <begin position="1"/>
        <end position="273"/>
    </location>
</feature>
<feature type="compositionally biased region" description="Polar residues" evidence="1">
    <location>
        <begin position="100"/>
        <end position="109"/>
    </location>
</feature>
<accession>A0ABY7CJT5</accession>
<dbReference type="Proteomes" id="UP001164743">
    <property type="component" value="Chromosome 6A"/>
</dbReference>
<feature type="compositionally biased region" description="Basic and acidic residues" evidence="1">
    <location>
        <begin position="160"/>
        <end position="273"/>
    </location>
</feature>
<sequence>MHSGNQAADGFGHKELGQSSEDEDSDAGVRAPISDSDEDNGEDAPPSKRAAPKTRRLGKNLRVSNQLTPAERALDPSLDDELSEPPTARSTPRLPASKTAAVSTPTPGSNGVDGRPPTVGASVPRRRGRTKEAPKKDNSEAMALRAMMAKTQEQNSAWMMDERAHSEATRKEQWLADSEQRRLMEEVRRDERREAAARDERKDRQRQDELAQAKFDREEARAKAEAKERSRDAERKADRELVLQLAEAKERQREADRKADRKEAQLARLEDAR</sequence>
<protein>
    <submittedName>
        <fullName evidence="2">Uncharacterized protein</fullName>
    </submittedName>
</protein>
<feature type="compositionally biased region" description="Basic residues" evidence="1">
    <location>
        <begin position="50"/>
        <end position="59"/>
    </location>
</feature>
<name>A0ABY7CJT5_9BASI</name>
<gene>
    <name evidence="2" type="ORF">PtA15_6A12</name>
</gene>
<evidence type="ECO:0000256" key="1">
    <source>
        <dbReference type="SAM" id="MobiDB-lite"/>
    </source>
</evidence>
<dbReference type="RefSeq" id="XP_053020939.1">
    <property type="nucleotide sequence ID" value="XM_053169802.1"/>
</dbReference>
<proteinExistence type="predicted"/>
<dbReference type="GeneID" id="77810686"/>
<evidence type="ECO:0000313" key="2">
    <source>
        <dbReference type="EMBL" id="WAQ85384.1"/>
    </source>
</evidence>
<evidence type="ECO:0000313" key="3">
    <source>
        <dbReference type="Proteomes" id="UP001164743"/>
    </source>
</evidence>
<dbReference type="EMBL" id="CP110426">
    <property type="protein sequence ID" value="WAQ85384.1"/>
    <property type="molecule type" value="Genomic_DNA"/>
</dbReference>
<reference evidence="2" key="1">
    <citation type="submission" date="2022-10" db="EMBL/GenBank/DDBJ databases">
        <title>Puccinia triticina Genome sequencing and assembly.</title>
        <authorList>
            <person name="Li C."/>
        </authorList>
    </citation>
    <scope>NUCLEOTIDE SEQUENCE</scope>
    <source>
        <strain evidence="2">Pt15</strain>
    </source>
</reference>